<accession>A0AAW1HLE0</accession>
<dbReference type="InterPro" id="IPR013187">
    <property type="entry name" value="F-box-assoc_dom_typ3"/>
</dbReference>
<comment type="caution">
    <text evidence="2">The sequence shown here is derived from an EMBL/GenBank/DDBJ whole genome shotgun (WGS) entry which is preliminary data.</text>
</comment>
<dbReference type="NCBIfam" id="TIGR01640">
    <property type="entry name" value="F_box_assoc_1"/>
    <property type="match status" value="1"/>
</dbReference>
<reference evidence="2" key="1">
    <citation type="submission" date="2024-03" db="EMBL/GenBank/DDBJ databases">
        <title>WGS assembly of Saponaria officinalis var. Norfolk2.</title>
        <authorList>
            <person name="Jenkins J."/>
            <person name="Shu S."/>
            <person name="Grimwood J."/>
            <person name="Barry K."/>
            <person name="Goodstein D."/>
            <person name="Schmutz J."/>
            <person name="Leebens-Mack J."/>
            <person name="Osbourn A."/>
        </authorList>
    </citation>
    <scope>NUCLEOTIDE SEQUENCE [LARGE SCALE GENOMIC DNA]</scope>
    <source>
        <strain evidence="2">JIC</strain>
    </source>
</reference>
<dbReference type="Proteomes" id="UP001443914">
    <property type="component" value="Unassembled WGS sequence"/>
</dbReference>
<protein>
    <recommendedName>
        <fullName evidence="1">F-box associated beta-propeller type 3 domain-containing protein</fullName>
    </recommendedName>
</protein>
<dbReference type="PANTHER" id="PTHR31672:SF13">
    <property type="entry name" value="F-BOX PROTEIN CPR30-LIKE"/>
    <property type="match status" value="1"/>
</dbReference>
<dbReference type="EMBL" id="JBDFQZ010000011">
    <property type="protein sequence ID" value="KAK9677240.1"/>
    <property type="molecule type" value="Genomic_DNA"/>
</dbReference>
<dbReference type="AlphaFoldDB" id="A0AAW1HLE0"/>
<organism evidence="2 3">
    <name type="scientific">Saponaria officinalis</name>
    <name type="common">Common soapwort</name>
    <name type="synonym">Lychnis saponaria</name>
    <dbReference type="NCBI Taxonomy" id="3572"/>
    <lineage>
        <taxon>Eukaryota</taxon>
        <taxon>Viridiplantae</taxon>
        <taxon>Streptophyta</taxon>
        <taxon>Embryophyta</taxon>
        <taxon>Tracheophyta</taxon>
        <taxon>Spermatophyta</taxon>
        <taxon>Magnoliopsida</taxon>
        <taxon>eudicotyledons</taxon>
        <taxon>Gunneridae</taxon>
        <taxon>Pentapetalae</taxon>
        <taxon>Caryophyllales</taxon>
        <taxon>Caryophyllaceae</taxon>
        <taxon>Caryophylleae</taxon>
        <taxon>Saponaria</taxon>
    </lineage>
</organism>
<dbReference type="InterPro" id="IPR050796">
    <property type="entry name" value="SCF_F-box_component"/>
</dbReference>
<evidence type="ECO:0000259" key="1">
    <source>
        <dbReference type="Pfam" id="PF08268"/>
    </source>
</evidence>
<evidence type="ECO:0000313" key="3">
    <source>
        <dbReference type="Proteomes" id="UP001443914"/>
    </source>
</evidence>
<gene>
    <name evidence="2" type="ORF">RND81_11G129900</name>
</gene>
<dbReference type="InterPro" id="IPR017451">
    <property type="entry name" value="F-box-assoc_interact_dom"/>
</dbReference>
<dbReference type="Pfam" id="PF08268">
    <property type="entry name" value="FBA_3"/>
    <property type="match status" value="1"/>
</dbReference>
<keyword evidence="3" id="KW-1185">Reference proteome</keyword>
<proteinExistence type="predicted"/>
<sequence>MEIAVKKNYDIPNDVMFTKLLPRFPAKSLLRFKSVSKEWNATISSLAFAKTRLEIGHTFTQFLLLSINEQAEVDESSIRSLSYDETGVIELRNMNCVHLGPHEACPYLTGSVNGIVCLSIFNTDFFGIWNPLTQQYQQLFHCAEMKGNEDWALKTDGFGYKSSTEDFSIFTVFIQLQSLASPLFYLFSFNSGLWKTVNVEGGNVFADSIGRSSTAFYVNERLYWPRRHRKTGFIIGLFCFDLNSEEMMKIFVTPTFRQFRYVEVNDIFEMGGNLSIACSKQEKTCHVWVLKVEADDSSPWVKVYDFNFTDLELYSFTNTGRYLARHQNQFKLLDVTQQGLDRSTQTGLGDAGDIRQSHLYVPSFITFRIKNHN</sequence>
<dbReference type="InterPro" id="IPR036047">
    <property type="entry name" value="F-box-like_dom_sf"/>
</dbReference>
<dbReference type="SUPFAM" id="SSF81383">
    <property type="entry name" value="F-box domain"/>
    <property type="match status" value="1"/>
</dbReference>
<feature type="domain" description="F-box associated beta-propeller type 3" evidence="1">
    <location>
        <begin position="104"/>
        <end position="303"/>
    </location>
</feature>
<name>A0AAW1HLE0_SAPOF</name>
<evidence type="ECO:0000313" key="2">
    <source>
        <dbReference type="EMBL" id="KAK9677240.1"/>
    </source>
</evidence>
<dbReference type="PANTHER" id="PTHR31672">
    <property type="entry name" value="BNACNNG10540D PROTEIN"/>
    <property type="match status" value="1"/>
</dbReference>